<dbReference type="Proteomes" id="UP001165269">
    <property type="component" value="Unassembled WGS sequence"/>
</dbReference>
<sequence>MADQRFSLSTREDGVMADQTWRLTQSEDQLLSYLRQAADAIDPSAQPILEGWAYTSQYDLLLREGRLFSPAPLPDGVERLHPGFCFTNSSQLADEHPELRLTYCEGFGTAPVGAGQALHTPHAWAVTPEGLALDATWPTEPGTAYLGLPFADPSTWPHPLLGRSLLQEPPFLVDVLRSGLPDGLLVDLGRPVPRQASRV</sequence>
<name>A0ABS9Y876_9ACTN</name>
<dbReference type="RefSeq" id="WP_242766679.1">
    <property type="nucleotide sequence ID" value="NZ_JALDAY010000006.1"/>
</dbReference>
<organism evidence="1 2">
    <name type="scientific">Streptomyces cylindrosporus</name>
    <dbReference type="NCBI Taxonomy" id="2927583"/>
    <lineage>
        <taxon>Bacteria</taxon>
        <taxon>Bacillati</taxon>
        <taxon>Actinomycetota</taxon>
        <taxon>Actinomycetes</taxon>
        <taxon>Kitasatosporales</taxon>
        <taxon>Streptomycetaceae</taxon>
        <taxon>Streptomyces</taxon>
    </lineage>
</organism>
<gene>
    <name evidence="1" type="ORF">MQP27_20175</name>
</gene>
<evidence type="ECO:0000313" key="2">
    <source>
        <dbReference type="Proteomes" id="UP001165269"/>
    </source>
</evidence>
<evidence type="ECO:0000313" key="1">
    <source>
        <dbReference type="EMBL" id="MCI3273423.1"/>
    </source>
</evidence>
<accession>A0ABS9Y876</accession>
<proteinExistence type="predicted"/>
<dbReference type="EMBL" id="JALDAY010000006">
    <property type="protein sequence ID" value="MCI3273423.1"/>
    <property type="molecule type" value="Genomic_DNA"/>
</dbReference>
<comment type="caution">
    <text evidence="1">The sequence shown here is derived from an EMBL/GenBank/DDBJ whole genome shotgun (WGS) entry which is preliminary data.</text>
</comment>
<keyword evidence="2" id="KW-1185">Reference proteome</keyword>
<protein>
    <submittedName>
        <fullName evidence="1">Uncharacterized protein</fullName>
    </submittedName>
</protein>
<reference evidence="1" key="1">
    <citation type="submission" date="2022-03" db="EMBL/GenBank/DDBJ databases">
        <title>Streptomyces 7R015 and 7R016 isolated from Barleria lupulina in Thailand.</title>
        <authorList>
            <person name="Kanchanasin P."/>
            <person name="Phongsopitanun W."/>
            <person name="Tanasupawat S."/>
        </authorList>
    </citation>
    <scope>NUCLEOTIDE SEQUENCE</scope>
    <source>
        <strain evidence="1">7R015</strain>
    </source>
</reference>